<keyword evidence="2" id="KW-0732">Signal</keyword>
<feature type="region of interest" description="Disordered" evidence="1">
    <location>
        <begin position="185"/>
        <end position="243"/>
    </location>
</feature>
<feature type="signal peptide" evidence="2">
    <location>
        <begin position="1"/>
        <end position="30"/>
    </location>
</feature>
<evidence type="ECO:0000313" key="3">
    <source>
        <dbReference type="EMBL" id="SIQ55604.1"/>
    </source>
</evidence>
<keyword evidence="4" id="KW-1185">Reference proteome</keyword>
<organism evidence="3 4">
    <name type="scientific">Micromonospora avicenniae</name>
    <dbReference type="NCBI Taxonomy" id="1198245"/>
    <lineage>
        <taxon>Bacteria</taxon>
        <taxon>Bacillati</taxon>
        <taxon>Actinomycetota</taxon>
        <taxon>Actinomycetes</taxon>
        <taxon>Micromonosporales</taxon>
        <taxon>Micromonosporaceae</taxon>
        <taxon>Micromonospora</taxon>
    </lineage>
</organism>
<evidence type="ECO:0000256" key="2">
    <source>
        <dbReference type="SAM" id="SignalP"/>
    </source>
</evidence>
<dbReference type="AlphaFoldDB" id="A0A1N6TQR9"/>
<dbReference type="EMBL" id="FTNF01000003">
    <property type="protein sequence ID" value="SIQ55604.1"/>
    <property type="molecule type" value="Genomic_DNA"/>
</dbReference>
<dbReference type="STRING" id="1198245.SAMN05444858_10364"/>
<feature type="compositionally biased region" description="Polar residues" evidence="1">
    <location>
        <begin position="189"/>
        <end position="204"/>
    </location>
</feature>
<dbReference type="Proteomes" id="UP000186004">
    <property type="component" value="Unassembled WGS sequence"/>
</dbReference>
<evidence type="ECO:0008006" key="5">
    <source>
        <dbReference type="Google" id="ProtNLM"/>
    </source>
</evidence>
<accession>A0A1N6TQR9</accession>
<gene>
    <name evidence="3" type="ORF">SAMN05444858_10364</name>
</gene>
<feature type="region of interest" description="Disordered" evidence="1">
    <location>
        <begin position="27"/>
        <end position="61"/>
    </location>
</feature>
<evidence type="ECO:0000256" key="1">
    <source>
        <dbReference type="SAM" id="MobiDB-lite"/>
    </source>
</evidence>
<reference evidence="3 4" key="1">
    <citation type="submission" date="2017-01" db="EMBL/GenBank/DDBJ databases">
        <authorList>
            <person name="Mah S.A."/>
            <person name="Swanson W.J."/>
            <person name="Moy G.W."/>
            <person name="Vacquier V.D."/>
        </authorList>
    </citation>
    <scope>NUCLEOTIDE SEQUENCE [LARGE SCALE GENOMIC DNA]</scope>
    <source>
        <strain evidence="3 4">DSM 45758</strain>
    </source>
</reference>
<proteinExistence type="predicted"/>
<feature type="chain" id="PRO_5013111365" description="LGFP repeat-containing protein" evidence="2">
    <location>
        <begin position="31"/>
        <end position="526"/>
    </location>
</feature>
<feature type="compositionally biased region" description="Low complexity" evidence="1">
    <location>
        <begin position="210"/>
        <end position="230"/>
    </location>
</feature>
<protein>
    <recommendedName>
        <fullName evidence="5">LGFP repeat-containing protein</fullName>
    </recommendedName>
</protein>
<name>A0A1N6TQR9_9ACTN</name>
<evidence type="ECO:0000313" key="4">
    <source>
        <dbReference type="Proteomes" id="UP000186004"/>
    </source>
</evidence>
<sequence>MKQRVGTRQWLTAACLAAAILAVQPASVHAEEKREPAPEPTKPVAQAPRESGDNSITPAQRARMASEEPLVKAALRIRTAAQKAKAAGFAGVALRDGTVTVYWKGPVPAASQKTIDQESAKVPVVVQPAAHSAEELAKAADEIGRTLRASGDRSVVSIGYPVTGSGITATVTGAKTPAALANTPVPVTVNRTAPKSVKPASQGSAPGRRTGSPASAGTAGTTATGDSMGTLAFGDWPHPSRQDDTVPAWGGAHIINSNATGGNQGWQIRDDETSEVRPADDKWHCTSGFPVIVNGSGQELMVQALGCGGPQRAFVEPNGEPVNVPTSSITVDASSGVSLTVPVGGAEPYLYGGDAWAQTGWQIGGWEAPVTGQTVCVSAAETGTFCDVTIGDEVDSETAFIPTSQGDSNETHNMTNLYTHPHDGPVWSDRRVYKLADGSVCNAFDFFKEEDEEHCWRVPFAPGDMGAAVYTMPATGTTTGVIIKGILVHHHDGYLQNPLNYHMVGADRISAAYPYISPLTSRNDRP</sequence>